<dbReference type="EMBL" id="BARS01023680">
    <property type="protein sequence ID" value="GAG13436.1"/>
    <property type="molecule type" value="Genomic_DNA"/>
</dbReference>
<evidence type="ECO:0000313" key="1">
    <source>
        <dbReference type="EMBL" id="GAG13436.1"/>
    </source>
</evidence>
<gene>
    <name evidence="1" type="ORF">S01H1_37691</name>
</gene>
<protein>
    <submittedName>
        <fullName evidence="1">Uncharacterized protein</fullName>
    </submittedName>
</protein>
<name>X0WL68_9ZZZZ</name>
<proteinExistence type="predicted"/>
<sequence length="107" mass="12649">MKEFELTPAMVLKYTPFSQKPEQFRKFLDLIMDIIKQASKENMCNYIEVVAVEAKFTYLLLQAHAEGEKLYKRLYEDGFAEKLEEEWVETALEDLSQFIIKGEDENE</sequence>
<reference evidence="1" key="1">
    <citation type="journal article" date="2014" name="Front. Microbiol.">
        <title>High frequency of phylogenetically diverse reductive dehalogenase-homologous genes in deep subseafloor sedimentary metagenomes.</title>
        <authorList>
            <person name="Kawai M."/>
            <person name="Futagami T."/>
            <person name="Toyoda A."/>
            <person name="Takaki Y."/>
            <person name="Nishi S."/>
            <person name="Hori S."/>
            <person name="Arai W."/>
            <person name="Tsubouchi T."/>
            <person name="Morono Y."/>
            <person name="Uchiyama I."/>
            <person name="Ito T."/>
            <person name="Fujiyama A."/>
            <person name="Inagaki F."/>
            <person name="Takami H."/>
        </authorList>
    </citation>
    <scope>NUCLEOTIDE SEQUENCE</scope>
    <source>
        <strain evidence="1">Expedition CK06-06</strain>
    </source>
</reference>
<dbReference type="AlphaFoldDB" id="X0WL68"/>
<comment type="caution">
    <text evidence="1">The sequence shown here is derived from an EMBL/GenBank/DDBJ whole genome shotgun (WGS) entry which is preliminary data.</text>
</comment>
<organism evidence="1">
    <name type="scientific">marine sediment metagenome</name>
    <dbReference type="NCBI Taxonomy" id="412755"/>
    <lineage>
        <taxon>unclassified sequences</taxon>
        <taxon>metagenomes</taxon>
        <taxon>ecological metagenomes</taxon>
    </lineage>
</organism>
<accession>X0WL68</accession>